<keyword evidence="2" id="KW-0732">Signal</keyword>
<feature type="region of interest" description="Disordered" evidence="1">
    <location>
        <begin position="270"/>
        <end position="292"/>
    </location>
</feature>
<feature type="chain" id="PRO_5002243383" description="Apple domain-containing protein" evidence="2">
    <location>
        <begin position="19"/>
        <end position="415"/>
    </location>
</feature>
<accession>A0A0D2HKQ4</accession>
<evidence type="ECO:0008006" key="5">
    <source>
        <dbReference type="Google" id="ProtNLM"/>
    </source>
</evidence>
<organism evidence="3 4">
    <name type="scientific">Fonsecaea multimorphosa CBS 102226</name>
    <dbReference type="NCBI Taxonomy" id="1442371"/>
    <lineage>
        <taxon>Eukaryota</taxon>
        <taxon>Fungi</taxon>
        <taxon>Dikarya</taxon>
        <taxon>Ascomycota</taxon>
        <taxon>Pezizomycotina</taxon>
        <taxon>Eurotiomycetes</taxon>
        <taxon>Chaetothyriomycetidae</taxon>
        <taxon>Chaetothyriales</taxon>
        <taxon>Herpotrichiellaceae</taxon>
        <taxon>Fonsecaea</taxon>
    </lineage>
</organism>
<keyword evidence="4" id="KW-1185">Reference proteome</keyword>
<feature type="signal peptide" evidence="2">
    <location>
        <begin position="1"/>
        <end position="18"/>
    </location>
</feature>
<proteinExistence type="predicted"/>
<dbReference type="RefSeq" id="XP_016636553.1">
    <property type="nucleotide sequence ID" value="XM_016773083.1"/>
</dbReference>
<dbReference type="AlphaFoldDB" id="A0A0D2HKQ4"/>
<protein>
    <recommendedName>
        <fullName evidence="5">Apple domain-containing protein</fullName>
    </recommendedName>
</protein>
<feature type="compositionally biased region" description="Polar residues" evidence="1">
    <location>
        <begin position="186"/>
        <end position="197"/>
    </location>
</feature>
<evidence type="ECO:0000256" key="1">
    <source>
        <dbReference type="SAM" id="MobiDB-lite"/>
    </source>
</evidence>
<gene>
    <name evidence="3" type="ORF">Z520_02570</name>
</gene>
<dbReference type="EMBL" id="KN848064">
    <property type="protein sequence ID" value="KIY02431.1"/>
    <property type="molecule type" value="Genomic_DNA"/>
</dbReference>
<feature type="compositionally biased region" description="Low complexity" evidence="1">
    <location>
        <begin position="131"/>
        <end position="154"/>
    </location>
</feature>
<feature type="region of interest" description="Disordered" evidence="1">
    <location>
        <begin position="131"/>
        <end position="160"/>
    </location>
</feature>
<reference evidence="3 4" key="1">
    <citation type="submission" date="2015-01" db="EMBL/GenBank/DDBJ databases">
        <title>The Genome Sequence of Fonsecaea multimorphosa CBS 102226.</title>
        <authorList>
            <consortium name="The Broad Institute Genomics Platform"/>
            <person name="Cuomo C."/>
            <person name="de Hoog S."/>
            <person name="Gorbushina A."/>
            <person name="Stielow B."/>
            <person name="Teixiera M."/>
            <person name="Abouelleil A."/>
            <person name="Chapman S.B."/>
            <person name="Priest M."/>
            <person name="Young S.K."/>
            <person name="Wortman J."/>
            <person name="Nusbaum C."/>
            <person name="Birren B."/>
        </authorList>
    </citation>
    <scope>NUCLEOTIDE SEQUENCE [LARGE SCALE GENOMIC DNA]</scope>
    <source>
        <strain evidence="3 4">CBS 102226</strain>
    </source>
</reference>
<dbReference type="Proteomes" id="UP000053411">
    <property type="component" value="Unassembled WGS sequence"/>
</dbReference>
<dbReference type="STRING" id="1442371.A0A0D2HKQ4"/>
<dbReference type="GeneID" id="27708316"/>
<evidence type="ECO:0000256" key="2">
    <source>
        <dbReference type="SAM" id="SignalP"/>
    </source>
</evidence>
<feature type="region of interest" description="Disordered" evidence="1">
    <location>
        <begin position="186"/>
        <end position="207"/>
    </location>
</feature>
<sequence length="415" mass="42454">MLLTTLLTFLVSPSAVLAAPPKATHAKHLRDPGFPNWPGGSSSTGQPSSTCYTISGWQGGKGRPTTTTSTQTLRPTTITVIRTSTVITISTPVVTASSTVTSTSTATTTALGVTDTFTSIITSTLTASASTTTTTTITSTSTDTSTSTSTETSTVPAPAGFTPIYDSSGYTSLNGAQRLKREALDTLQNKPRSSPANRQWPGGQGPPTVQEVKCVIVIQPTSTAFTTVTTTSTIRARPTTTTVATTITYITTTTIVPGPVTTTVSTITTTTTTSTSTSTETSTETDSTTTTTTTTSTTSFYAACATNNILGPQVSQNGMYVQGVGNSDPNGIQADVPVGSAYDCCVLCITGTAVANCQNTIYDADTGICNPIGGDTAVCPNGEQGNSGYVLLSTGQYNRYDSNGPCGTLGPDPGA</sequence>
<feature type="compositionally biased region" description="Low complexity" evidence="1">
    <location>
        <begin position="38"/>
        <end position="50"/>
    </location>
</feature>
<feature type="region of interest" description="Disordered" evidence="1">
    <location>
        <begin position="26"/>
        <end position="71"/>
    </location>
</feature>
<evidence type="ECO:0000313" key="3">
    <source>
        <dbReference type="EMBL" id="KIY02431.1"/>
    </source>
</evidence>
<evidence type="ECO:0000313" key="4">
    <source>
        <dbReference type="Proteomes" id="UP000053411"/>
    </source>
</evidence>
<dbReference type="OrthoDB" id="4160611at2759"/>
<dbReference type="VEuPathDB" id="FungiDB:Z520_02570"/>
<name>A0A0D2HKQ4_9EURO</name>